<feature type="compositionally biased region" description="Low complexity" evidence="2">
    <location>
        <begin position="470"/>
        <end position="527"/>
    </location>
</feature>
<feature type="compositionally biased region" description="Low complexity" evidence="2">
    <location>
        <begin position="28"/>
        <end position="45"/>
    </location>
</feature>
<protein>
    <submittedName>
        <fullName evidence="3">Uncharacterized protein</fullName>
    </submittedName>
</protein>
<feature type="compositionally biased region" description="Basic and acidic residues" evidence="2">
    <location>
        <begin position="100"/>
        <end position="113"/>
    </location>
</feature>
<feature type="region of interest" description="Disordered" evidence="2">
    <location>
        <begin position="332"/>
        <end position="388"/>
    </location>
</feature>
<dbReference type="EMBL" id="KZ084087">
    <property type="protein sequence ID" value="OSD08163.1"/>
    <property type="molecule type" value="Genomic_DNA"/>
</dbReference>
<organism evidence="3 4">
    <name type="scientific">Trametes coccinea (strain BRFM310)</name>
    <name type="common">Pycnoporus coccineus</name>
    <dbReference type="NCBI Taxonomy" id="1353009"/>
    <lineage>
        <taxon>Eukaryota</taxon>
        <taxon>Fungi</taxon>
        <taxon>Dikarya</taxon>
        <taxon>Basidiomycota</taxon>
        <taxon>Agaricomycotina</taxon>
        <taxon>Agaricomycetes</taxon>
        <taxon>Polyporales</taxon>
        <taxon>Polyporaceae</taxon>
        <taxon>Trametes</taxon>
    </lineage>
</organism>
<keyword evidence="4" id="KW-1185">Reference proteome</keyword>
<dbReference type="STRING" id="1353009.A0A1Y2J5I1"/>
<dbReference type="Proteomes" id="UP000193067">
    <property type="component" value="Unassembled WGS sequence"/>
</dbReference>
<dbReference type="AlphaFoldDB" id="A0A1Y2J5I1"/>
<name>A0A1Y2J5I1_TRAC3</name>
<accession>A0A1Y2J5I1</accession>
<feature type="compositionally biased region" description="Acidic residues" evidence="2">
    <location>
        <begin position="572"/>
        <end position="581"/>
    </location>
</feature>
<dbReference type="OrthoDB" id="3204900at2759"/>
<keyword evidence="1" id="KW-0175">Coiled coil</keyword>
<feature type="coiled-coil region" evidence="1">
    <location>
        <begin position="143"/>
        <end position="177"/>
    </location>
</feature>
<proteinExistence type="predicted"/>
<feature type="region of interest" description="Disordered" evidence="2">
    <location>
        <begin position="470"/>
        <end position="581"/>
    </location>
</feature>
<evidence type="ECO:0000313" key="4">
    <source>
        <dbReference type="Proteomes" id="UP000193067"/>
    </source>
</evidence>
<reference evidence="3 4" key="1">
    <citation type="journal article" date="2015" name="Biotechnol. Biofuels">
        <title>Enhanced degradation of softwood versus hardwood by the white-rot fungus Pycnoporus coccineus.</title>
        <authorList>
            <person name="Couturier M."/>
            <person name="Navarro D."/>
            <person name="Chevret D."/>
            <person name="Henrissat B."/>
            <person name="Piumi F."/>
            <person name="Ruiz-Duenas F.J."/>
            <person name="Martinez A.T."/>
            <person name="Grigoriev I.V."/>
            <person name="Riley R."/>
            <person name="Lipzen A."/>
            <person name="Berrin J.G."/>
            <person name="Master E.R."/>
            <person name="Rosso M.N."/>
        </authorList>
    </citation>
    <scope>NUCLEOTIDE SEQUENCE [LARGE SCALE GENOMIC DNA]</scope>
    <source>
        <strain evidence="3 4">BRFM310</strain>
    </source>
</reference>
<feature type="compositionally biased region" description="Low complexity" evidence="2">
    <location>
        <begin position="256"/>
        <end position="266"/>
    </location>
</feature>
<evidence type="ECO:0000313" key="3">
    <source>
        <dbReference type="EMBL" id="OSD08163.1"/>
    </source>
</evidence>
<evidence type="ECO:0000256" key="2">
    <source>
        <dbReference type="SAM" id="MobiDB-lite"/>
    </source>
</evidence>
<feature type="region of interest" description="Disordered" evidence="2">
    <location>
        <begin position="280"/>
        <end position="304"/>
    </location>
</feature>
<evidence type="ECO:0000256" key="1">
    <source>
        <dbReference type="SAM" id="Coils"/>
    </source>
</evidence>
<gene>
    <name evidence="3" type="ORF">PYCCODRAFT_1473709</name>
</gene>
<feature type="region of interest" description="Disordered" evidence="2">
    <location>
        <begin position="218"/>
        <end position="266"/>
    </location>
</feature>
<sequence>MPMSSPASPSLSTSHGPRPLQLLVDGNAPSPALSSCPSPTTSGLSTPPPSARKFNARRQSSIAYYPSDHTPTWDLRSPTAASGSGSSLKRSTSLNQRPKPPPERLSLRGDRRSLPASDVLASSQAERPPLTLTEKHADLLRFIAQKESKCLELRSQLAAHEAELAQLKRKWERIVARGMDRAYSQPPSGPSHSSGSSLLSGAVKEGVQGVTRLLAAGLNDISGSPSPRPEAVSASPRTPVLPLRTSRNHGQGHANTQSTSSVSTAATSLTSSSVRLSQSSASSLAFDEPAEGAPSPTSSDDLEQEVAVKRTSICVDGGTGIESVVEISPASASRAAKLHRRKSREAPPSPSLVPSSPSPASASATASSVGGGSGATRGRAQMQEDYKKTIKRSSLHITAGGSIPPAASIPGLGPLASPLASAWMGSVGSSVGKKWEELQKGETFTKSQKRASLLFSDVSSSIFAALSSPSSASSASASVSSPTPASSSVSISTNPFAATLSPLSTSPTPSPLSRTPSTSSASPSARSLLEDDDAAGDSALGSVLVPDTKAPAPSPSSAAPQTQGSGSKSLLDEDDDEEWNW</sequence>
<feature type="compositionally biased region" description="Low complexity" evidence="2">
    <location>
        <begin position="352"/>
        <end position="368"/>
    </location>
</feature>
<feature type="region of interest" description="Disordered" evidence="2">
    <location>
        <begin position="1"/>
        <end position="132"/>
    </location>
</feature>
<feature type="compositionally biased region" description="Low complexity" evidence="2">
    <location>
        <begin position="1"/>
        <end position="14"/>
    </location>
</feature>